<organism evidence="2 3">
    <name type="scientific">Treponema porcinum</name>
    <dbReference type="NCBI Taxonomy" id="261392"/>
    <lineage>
        <taxon>Bacteria</taxon>
        <taxon>Pseudomonadati</taxon>
        <taxon>Spirochaetota</taxon>
        <taxon>Spirochaetia</taxon>
        <taxon>Spirochaetales</taxon>
        <taxon>Treponemataceae</taxon>
        <taxon>Treponema</taxon>
    </lineage>
</organism>
<accession>A0A1T4KI67</accession>
<keyword evidence="1" id="KW-0540">Nuclease</keyword>
<keyword evidence="3" id="KW-1185">Reference proteome</keyword>
<dbReference type="SUPFAM" id="SSF50118">
    <property type="entry name" value="Cell growth inhibitor/plasmid maintenance toxic component"/>
    <property type="match status" value="1"/>
</dbReference>
<dbReference type="GO" id="GO:0006402">
    <property type="term" value="P:mRNA catabolic process"/>
    <property type="evidence" value="ECO:0007669"/>
    <property type="project" value="TreeGrafter"/>
</dbReference>
<dbReference type="EC" id="3.1.-.-" evidence="1"/>
<keyword evidence="1" id="KW-0255">Endonuclease</keyword>
<dbReference type="PIRSF" id="PIRSF033490">
    <property type="entry name" value="MazF"/>
    <property type="match status" value="1"/>
</dbReference>
<evidence type="ECO:0000256" key="1">
    <source>
        <dbReference type="PIRNR" id="PIRNR033490"/>
    </source>
</evidence>
<dbReference type="GO" id="GO:0016787">
    <property type="term" value="F:hydrolase activity"/>
    <property type="evidence" value="ECO:0007669"/>
    <property type="project" value="UniProtKB-KW"/>
</dbReference>
<evidence type="ECO:0000313" key="2">
    <source>
        <dbReference type="EMBL" id="SJZ42119.1"/>
    </source>
</evidence>
<evidence type="ECO:0000313" key="3">
    <source>
        <dbReference type="Proteomes" id="UP000190423"/>
    </source>
</evidence>
<comment type="function">
    <text evidence="1">Toxic component of a type II toxin-antitoxin (TA) system.</text>
</comment>
<dbReference type="RefSeq" id="WP_078933097.1">
    <property type="nucleotide sequence ID" value="NZ_FUWG01000008.1"/>
</dbReference>
<dbReference type="Gene3D" id="2.30.30.110">
    <property type="match status" value="1"/>
</dbReference>
<proteinExistence type="inferred from homology"/>
<dbReference type="InterPro" id="IPR011067">
    <property type="entry name" value="Plasmid_toxin/cell-grow_inhib"/>
</dbReference>
<dbReference type="OrthoDB" id="9808744at2"/>
<dbReference type="PANTHER" id="PTHR33988:SF2">
    <property type="entry name" value="ENDORIBONUCLEASE MAZF"/>
    <property type="match status" value="1"/>
</dbReference>
<dbReference type="STRING" id="261392.SAMN02745149_01184"/>
<dbReference type="Pfam" id="PF02452">
    <property type="entry name" value="PemK_toxin"/>
    <property type="match status" value="1"/>
</dbReference>
<sequence>MTRGEIWLVDFGVPSGSEAGYRRPAVVIQNNDFNKSNISTCIVVPLTSNMILSEYTPNVIVPKSDSGLSKDSVVVIPLVTTVNKFALIEKMSVMPKSYMKKISAGIIKVLELKEGM</sequence>
<dbReference type="GO" id="GO:0016075">
    <property type="term" value="P:rRNA catabolic process"/>
    <property type="evidence" value="ECO:0007669"/>
    <property type="project" value="TreeGrafter"/>
</dbReference>
<name>A0A1T4KI67_TREPO</name>
<dbReference type="GO" id="GO:0004521">
    <property type="term" value="F:RNA endonuclease activity"/>
    <property type="evidence" value="ECO:0007669"/>
    <property type="project" value="TreeGrafter"/>
</dbReference>
<dbReference type="InterPro" id="IPR003477">
    <property type="entry name" value="PemK-like"/>
</dbReference>
<protein>
    <recommendedName>
        <fullName evidence="1">mRNA interferase</fullName>
        <ecNumber evidence="1">3.1.-.-</ecNumber>
    </recommendedName>
</protein>
<comment type="similarity">
    <text evidence="1">Belongs to the PemK/MazF family.</text>
</comment>
<keyword evidence="1" id="KW-0378">Hydrolase</keyword>
<dbReference type="GO" id="GO:0003677">
    <property type="term" value="F:DNA binding"/>
    <property type="evidence" value="ECO:0007669"/>
    <property type="project" value="InterPro"/>
</dbReference>
<dbReference type="GeneID" id="78316483"/>
<reference evidence="2 3" key="1">
    <citation type="submission" date="2017-02" db="EMBL/GenBank/DDBJ databases">
        <authorList>
            <person name="Peterson S.W."/>
        </authorList>
    </citation>
    <scope>NUCLEOTIDE SEQUENCE [LARGE SCALE GENOMIC DNA]</scope>
    <source>
        <strain evidence="2 3">ATCC BAA-908</strain>
    </source>
</reference>
<gene>
    <name evidence="2" type="ORF">SAMN02745149_01184</name>
</gene>
<dbReference type="Proteomes" id="UP000190423">
    <property type="component" value="Unassembled WGS sequence"/>
</dbReference>
<dbReference type="PANTHER" id="PTHR33988">
    <property type="entry name" value="ENDORIBONUCLEASE MAZF-RELATED"/>
    <property type="match status" value="1"/>
</dbReference>
<dbReference type="EMBL" id="FUWG01000008">
    <property type="protein sequence ID" value="SJZ42119.1"/>
    <property type="molecule type" value="Genomic_DNA"/>
</dbReference>
<dbReference type="AlphaFoldDB" id="A0A1T4KI67"/>